<dbReference type="InterPro" id="IPR003877">
    <property type="entry name" value="SPRY_dom"/>
</dbReference>
<protein>
    <submittedName>
        <fullName evidence="4">B30.2/SPRY domain-containing protein</fullName>
    </submittedName>
</protein>
<dbReference type="Gene3D" id="2.60.120.920">
    <property type="match status" value="1"/>
</dbReference>
<organism evidence="3 4">
    <name type="scientific">Globodera rostochiensis</name>
    <name type="common">Golden nematode worm</name>
    <name type="synonym">Heterodera rostochiensis</name>
    <dbReference type="NCBI Taxonomy" id="31243"/>
    <lineage>
        <taxon>Eukaryota</taxon>
        <taxon>Metazoa</taxon>
        <taxon>Ecdysozoa</taxon>
        <taxon>Nematoda</taxon>
        <taxon>Chromadorea</taxon>
        <taxon>Rhabditida</taxon>
        <taxon>Tylenchina</taxon>
        <taxon>Tylenchomorpha</taxon>
        <taxon>Tylenchoidea</taxon>
        <taxon>Heteroderidae</taxon>
        <taxon>Heteroderinae</taxon>
        <taxon>Globodera</taxon>
    </lineage>
</organism>
<feature type="coiled-coil region" evidence="1">
    <location>
        <begin position="75"/>
        <end position="138"/>
    </location>
</feature>
<dbReference type="AlphaFoldDB" id="A0A914HEU3"/>
<dbReference type="InterPro" id="IPR043136">
    <property type="entry name" value="B30.2/SPRY_sf"/>
</dbReference>
<evidence type="ECO:0000313" key="3">
    <source>
        <dbReference type="Proteomes" id="UP000887572"/>
    </source>
</evidence>
<dbReference type="Proteomes" id="UP000887572">
    <property type="component" value="Unplaced"/>
</dbReference>
<evidence type="ECO:0000259" key="2">
    <source>
        <dbReference type="PROSITE" id="PS50188"/>
    </source>
</evidence>
<dbReference type="InterPro" id="IPR001870">
    <property type="entry name" value="B30.2/SPRY"/>
</dbReference>
<reference evidence="4" key="1">
    <citation type="submission" date="2022-11" db="UniProtKB">
        <authorList>
            <consortium name="WormBaseParasite"/>
        </authorList>
    </citation>
    <scope>IDENTIFICATION</scope>
</reference>
<feature type="coiled-coil region" evidence="1">
    <location>
        <begin position="165"/>
        <end position="209"/>
    </location>
</feature>
<keyword evidence="1" id="KW-0175">Coiled coil</keyword>
<dbReference type="SUPFAM" id="SSF49899">
    <property type="entry name" value="Concanavalin A-like lectins/glucanases"/>
    <property type="match status" value="1"/>
</dbReference>
<dbReference type="SMART" id="SM00449">
    <property type="entry name" value="SPRY"/>
    <property type="match status" value="1"/>
</dbReference>
<sequence length="470" mass="52949">MSISTESTTADITADSEWWPSKLAKLDPSEEMRLLHARIAQLKHQQTINSPTSSASFVMAQNAKRRRIEDTEEYQNKQQHTIDELLGRLNGLEQKQAANSQQQKADQKALCAVIDRGMNLLKEELGAKMEQYQKQQQQNIGAALTETEKGNVDHFARLRTTISHLENKQKKFAEMGQQLNALQETFVKMEEYQKQLQQKIDALTEAEEGNVDHFARLQTTISVLGKQQKNDQEELLRKMEGSQATVNAELEEQKVSNANKFAEMGQLMQKIFELQRTVAPKKAEAQNRWDLTKSHRGLTISAAELIVQITGTDKRGPYSVFAALPIPKKDSGFFYYEVTIFEQAGNVWIGLAPTQMPTNEIVGKYKGTYAYDCWGQIWGHAVAGCRHASRNGRPYIGEMPSLTTGDVIGCGINLATRQIIYTKNGERLDTTGLFVDSAAELSDLFPCVTLSHHQTKIEANFGPNFKWKFS</sequence>
<accession>A0A914HEU3</accession>
<dbReference type="PROSITE" id="PS50188">
    <property type="entry name" value="B302_SPRY"/>
    <property type="match status" value="1"/>
</dbReference>
<name>A0A914HEU3_GLORO</name>
<dbReference type="Pfam" id="PF00622">
    <property type="entry name" value="SPRY"/>
    <property type="match status" value="1"/>
</dbReference>
<keyword evidence="3" id="KW-1185">Reference proteome</keyword>
<feature type="domain" description="B30.2/SPRY" evidence="2">
    <location>
        <begin position="267"/>
        <end position="466"/>
    </location>
</feature>
<proteinExistence type="predicted"/>
<dbReference type="InterPro" id="IPR013320">
    <property type="entry name" value="ConA-like_dom_sf"/>
</dbReference>
<dbReference type="WBParaSite" id="Gr19_v10_g16861.t1">
    <property type="protein sequence ID" value="Gr19_v10_g16861.t1"/>
    <property type="gene ID" value="Gr19_v10_g16861"/>
</dbReference>
<evidence type="ECO:0000313" key="4">
    <source>
        <dbReference type="WBParaSite" id="Gr19_v10_g16861.t1"/>
    </source>
</evidence>
<dbReference type="InterPro" id="IPR044736">
    <property type="entry name" value="Gid1/RanBPM/SPLA_SPRY"/>
</dbReference>
<evidence type="ECO:0000256" key="1">
    <source>
        <dbReference type="SAM" id="Coils"/>
    </source>
</evidence>
<dbReference type="CDD" id="cd12885">
    <property type="entry name" value="SPRY_RanBP_like"/>
    <property type="match status" value="1"/>
</dbReference>